<evidence type="ECO:0000313" key="1">
    <source>
        <dbReference type="EMBL" id="PRX64106.1"/>
    </source>
</evidence>
<reference evidence="1 2" key="1">
    <citation type="submission" date="2018-03" db="EMBL/GenBank/DDBJ databases">
        <title>Genomic Encyclopedia of Type Strains, Phase III (KMG-III): the genomes of soil and plant-associated and newly described type strains.</title>
        <authorList>
            <person name="Whitman W."/>
        </authorList>
    </citation>
    <scope>NUCLEOTIDE SEQUENCE [LARGE SCALE GENOMIC DNA]</scope>
    <source>
        <strain evidence="1 2">CGMCC 4.7104</strain>
    </source>
</reference>
<accession>A0A2T0MY28</accession>
<comment type="caution">
    <text evidence="1">The sequence shown here is derived from an EMBL/GenBank/DDBJ whole genome shotgun (WGS) entry which is preliminary data.</text>
</comment>
<dbReference type="EMBL" id="PVNG01000009">
    <property type="protein sequence ID" value="PRX64106.1"/>
    <property type="molecule type" value="Genomic_DNA"/>
</dbReference>
<organism evidence="1 2">
    <name type="scientific">Nonomuraea fuscirosea</name>
    <dbReference type="NCBI Taxonomy" id="1291556"/>
    <lineage>
        <taxon>Bacteria</taxon>
        <taxon>Bacillati</taxon>
        <taxon>Actinomycetota</taxon>
        <taxon>Actinomycetes</taxon>
        <taxon>Streptosporangiales</taxon>
        <taxon>Streptosporangiaceae</taxon>
        <taxon>Nonomuraea</taxon>
    </lineage>
</organism>
<dbReference type="AlphaFoldDB" id="A0A2T0MY28"/>
<dbReference type="Proteomes" id="UP000238312">
    <property type="component" value="Unassembled WGS sequence"/>
</dbReference>
<proteinExistence type="predicted"/>
<evidence type="ECO:0000313" key="2">
    <source>
        <dbReference type="Proteomes" id="UP000238312"/>
    </source>
</evidence>
<sequence length="127" mass="13445">MHALAVAGHTVWDPEEWPGLATALLTRGPGRPAVGGSVSDAVTLLGHRWMDLRTDLPRTPEGRYPAGVVARNCAWWLAELAAFQDTGPDMIVLLSETRAPGAAVLHHGVLLRGGRSDPAVVARPGKC</sequence>
<name>A0A2T0MY28_9ACTN</name>
<protein>
    <submittedName>
        <fullName evidence="1">Uncharacterized protein</fullName>
    </submittedName>
</protein>
<keyword evidence="2" id="KW-1185">Reference proteome</keyword>
<gene>
    <name evidence="1" type="ORF">B0I32_10934</name>
</gene>